<feature type="domain" description="BioF2-like acetyltransferase" evidence="1">
    <location>
        <begin position="103"/>
        <end position="243"/>
    </location>
</feature>
<organism evidence="2 3">
    <name type="scientific">Roseimaritima ulvae</name>
    <dbReference type="NCBI Taxonomy" id="980254"/>
    <lineage>
        <taxon>Bacteria</taxon>
        <taxon>Pseudomonadati</taxon>
        <taxon>Planctomycetota</taxon>
        <taxon>Planctomycetia</taxon>
        <taxon>Pirellulales</taxon>
        <taxon>Pirellulaceae</taxon>
        <taxon>Roseimaritima</taxon>
    </lineage>
</organism>
<accession>A0A5B9QM10</accession>
<keyword evidence="3" id="KW-1185">Reference proteome</keyword>
<dbReference type="SUPFAM" id="SSF55729">
    <property type="entry name" value="Acyl-CoA N-acyltransferases (Nat)"/>
    <property type="match status" value="1"/>
</dbReference>
<proteinExistence type="predicted"/>
<evidence type="ECO:0000313" key="3">
    <source>
        <dbReference type="Proteomes" id="UP000325286"/>
    </source>
</evidence>
<sequence length="291" mass="33035">MLAGWTFGTITRTACGAVLNSLPLVPYGGVVAKDEQTEAALLGRMIEYAKEADVDIVSVATHPLHDEATVSRYRQHLQTDFVFENFVQLQSLEIHPLAAMKSRSRSAFNRKLRVAAEQLTVRQADSQKDVEQWLDIYANRFEEIAAKTYPASFFHALFERSQVADFGELWLAERMGKQVGGVWMLLGDRCADYFASAFDSQCNELQPGTLVMNEVFSSLIERKIPVLNWQSSPGRGGVYEFKRRWGATERQHCYLSTLLNPHTKILEVDANQLLDEFPLRFVVPFEQLKSH</sequence>
<name>A0A5B9QM10_9BACT</name>
<reference evidence="2 3" key="1">
    <citation type="submission" date="2019-08" db="EMBL/GenBank/DDBJ databases">
        <title>Deep-cultivation of Planctomycetes and their phenomic and genomic characterization uncovers novel biology.</title>
        <authorList>
            <person name="Wiegand S."/>
            <person name="Jogler M."/>
            <person name="Boedeker C."/>
            <person name="Pinto D."/>
            <person name="Vollmers J."/>
            <person name="Rivas-Marin E."/>
            <person name="Kohn T."/>
            <person name="Peeters S.H."/>
            <person name="Heuer A."/>
            <person name="Rast P."/>
            <person name="Oberbeckmann S."/>
            <person name="Bunk B."/>
            <person name="Jeske O."/>
            <person name="Meyerdierks A."/>
            <person name="Storesund J.E."/>
            <person name="Kallscheuer N."/>
            <person name="Luecker S."/>
            <person name="Lage O.M."/>
            <person name="Pohl T."/>
            <person name="Merkel B.J."/>
            <person name="Hornburger P."/>
            <person name="Mueller R.-W."/>
            <person name="Bruemmer F."/>
            <person name="Labrenz M."/>
            <person name="Spormann A.M."/>
            <person name="Op den Camp H."/>
            <person name="Overmann J."/>
            <person name="Amann R."/>
            <person name="Jetten M.S.M."/>
            <person name="Mascher T."/>
            <person name="Medema M.H."/>
            <person name="Devos D.P."/>
            <person name="Kaster A.-K."/>
            <person name="Ovreas L."/>
            <person name="Rohde M."/>
            <person name="Galperin M.Y."/>
            <person name="Jogler C."/>
        </authorList>
    </citation>
    <scope>NUCLEOTIDE SEQUENCE [LARGE SCALE GENOMIC DNA]</scope>
    <source>
        <strain evidence="2 3">UC8</strain>
    </source>
</reference>
<gene>
    <name evidence="2" type="ORF">UC8_06080</name>
</gene>
<dbReference type="Pfam" id="PF13480">
    <property type="entry name" value="Acetyltransf_6"/>
    <property type="match status" value="1"/>
</dbReference>
<dbReference type="Gene3D" id="3.40.630.30">
    <property type="match status" value="1"/>
</dbReference>
<dbReference type="InterPro" id="IPR016181">
    <property type="entry name" value="Acyl_CoA_acyltransferase"/>
</dbReference>
<dbReference type="Proteomes" id="UP000325286">
    <property type="component" value="Chromosome"/>
</dbReference>
<evidence type="ECO:0000259" key="1">
    <source>
        <dbReference type="Pfam" id="PF13480"/>
    </source>
</evidence>
<dbReference type="AlphaFoldDB" id="A0A5B9QM10"/>
<dbReference type="KEGG" id="rul:UC8_06080"/>
<protein>
    <recommendedName>
        <fullName evidence="1">BioF2-like acetyltransferase domain-containing protein</fullName>
    </recommendedName>
</protein>
<dbReference type="InterPro" id="IPR038740">
    <property type="entry name" value="BioF2-like_GNAT_dom"/>
</dbReference>
<dbReference type="EMBL" id="CP042914">
    <property type="protein sequence ID" value="QEG38650.1"/>
    <property type="molecule type" value="Genomic_DNA"/>
</dbReference>
<evidence type="ECO:0000313" key="2">
    <source>
        <dbReference type="EMBL" id="QEG38650.1"/>
    </source>
</evidence>